<dbReference type="AlphaFoldDB" id="A0A9W4XTG3"/>
<dbReference type="EMBL" id="CAOQHR010000007">
    <property type="protein sequence ID" value="CAI6336996.1"/>
    <property type="molecule type" value="Genomic_DNA"/>
</dbReference>
<sequence>MVMHACCRGRASVAEQRRPYRSLLAVARGNSSARLQAASWRLAGAWGCVVNGAGQYGGIHNSLTSHFILCYLRNTQRKITSRLIIINTSVPLEPSMTPWWPSPALALRPSVPLFLFWLPQICFPVWLRL</sequence>
<accession>A0A9W4XTG3</accession>
<reference evidence="1" key="1">
    <citation type="submission" date="2023-01" db="EMBL/GenBank/DDBJ databases">
        <authorList>
            <person name="Van Ghelder C."/>
            <person name="Rancurel C."/>
        </authorList>
    </citation>
    <scope>NUCLEOTIDE SEQUENCE</scope>
    <source>
        <strain evidence="1">CNCM I-4278</strain>
    </source>
</reference>
<evidence type="ECO:0000313" key="1">
    <source>
        <dbReference type="EMBL" id="CAI6336996.1"/>
    </source>
</evidence>
<proteinExistence type="predicted"/>
<evidence type="ECO:0000313" key="2">
    <source>
        <dbReference type="Proteomes" id="UP001152607"/>
    </source>
</evidence>
<gene>
    <name evidence="1" type="ORF">PDIGIT_LOCUS10103</name>
</gene>
<comment type="caution">
    <text evidence="1">The sequence shown here is derived from an EMBL/GenBank/DDBJ whole genome shotgun (WGS) entry which is preliminary data.</text>
</comment>
<name>A0A9W4XTG3_9PLEO</name>
<protein>
    <submittedName>
        <fullName evidence="1">Uncharacterized protein</fullName>
    </submittedName>
</protein>
<organism evidence="1 2">
    <name type="scientific">Periconia digitata</name>
    <dbReference type="NCBI Taxonomy" id="1303443"/>
    <lineage>
        <taxon>Eukaryota</taxon>
        <taxon>Fungi</taxon>
        <taxon>Dikarya</taxon>
        <taxon>Ascomycota</taxon>
        <taxon>Pezizomycotina</taxon>
        <taxon>Dothideomycetes</taxon>
        <taxon>Pleosporomycetidae</taxon>
        <taxon>Pleosporales</taxon>
        <taxon>Massarineae</taxon>
        <taxon>Periconiaceae</taxon>
        <taxon>Periconia</taxon>
    </lineage>
</organism>
<dbReference type="Proteomes" id="UP001152607">
    <property type="component" value="Unassembled WGS sequence"/>
</dbReference>
<keyword evidence="2" id="KW-1185">Reference proteome</keyword>